<dbReference type="RefSeq" id="XP_028481644.1">
    <property type="nucleotide sequence ID" value="XM_028631554.1"/>
</dbReference>
<evidence type="ECO:0000313" key="1">
    <source>
        <dbReference type="EMBL" id="RWQ91999.1"/>
    </source>
</evidence>
<name>A0A443HJP9_BYSSP</name>
<dbReference type="VEuPathDB" id="FungiDB:C8Q69DRAFT_480904"/>
<protein>
    <submittedName>
        <fullName evidence="1">Uncharacterized protein</fullName>
    </submittedName>
</protein>
<proteinExistence type="predicted"/>
<accession>A0A443HJP9</accession>
<dbReference type="Proteomes" id="UP000283841">
    <property type="component" value="Unassembled WGS sequence"/>
</dbReference>
<sequence length="62" mass="6885">MPASDCLQPPLTPAERAIVKSYGGWTFFLANYGLKPWNTDDAKEGKQILEGLVATQQDDEEE</sequence>
<organism evidence="1 2">
    <name type="scientific">Byssochlamys spectabilis</name>
    <name type="common">Paecilomyces variotii</name>
    <dbReference type="NCBI Taxonomy" id="264951"/>
    <lineage>
        <taxon>Eukaryota</taxon>
        <taxon>Fungi</taxon>
        <taxon>Dikarya</taxon>
        <taxon>Ascomycota</taxon>
        <taxon>Pezizomycotina</taxon>
        <taxon>Eurotiomycetes</taxon>
        <taxon>Eurotiomycetidae</taxon>
        <taxon>Eurotiales</taxon>
        <taxon>Thermoascaceae</taxon>
        <taxon>Paecilomyces</taxon>
    </lineage>
</organism>
<reference evidence="1 2" key="1">
    <citation type="journal article" date="2018" name="Front. Microbiol.">
        <title>Genomic and genetic insights into a cosmopolitan fungus, Paecilomyces variotii (Eurotiales).</title>
        <authorList>
            <person name="Urquhart A.S."/>
            <person name="Mondo S.J."/>
            <person name="Makela M.R."/>
            <person name="Hane J.K."/>
            <person name="Wiebenga A."/>
            <person name="He G."/>
            <person name="Mihaltcheva S."/>
            <person name="Pangilinan J."/>
            <person name="Lipzen A."/>
            <person name="Barry K."/>
            <person name="de Vries R.P."/>
            <person name="Grigoriev I.V."/>
            <person name="Idnurm A."/>
        </authorList>
    </citation>
    <scope>NUCLEOTIDE SEQUENCE [LARGE SCALE GENOMIC DNA]</scope>
    <source>
        <strain evidence="1 2">CBS 101075</strain>
    </source>
</reference>
<comment type="caution">
    <text evidence="1">The sequence shown here is derived from an EMBL/GenBank/DDBJ whole genome shotgun (WGS) entry which is preliminary data.</text>
</comment>
<dbReference type="AlphaFoldDB" id="A0A443HJP9"/>
<gene>
    <name evidence="1" type="ORF">C8Q69DRAFT_480904</name>
</gene>
<evidence type="ECO:0000313" key="2">
    <source>
        <dbReference type="Proteomes" id="UP000283841"/>
    </source>
</evidence>
<dbReference type="EMBL" id="RCNU01000015">
    <property type="protein sequence ID" value="RWQ91999.1"/>
    <property type="molecule type" value="Genomic_DNA"/>
</dbReference>
<keyword evidence="2" id="KW-1185">Reference proteome</keyword>
<dbReference type="GeneID" id="39600831"/>